<keyword evidence="1" id="KW-0472">Membrane</keyword>
<keyword evidence="1" id="KW-0812">Transmembrane</keyword>
<feature type="transmembrane region" description="Helical" evidence="1">
    <location>
        <begin position="385"/>
        <end position="414"/>
    </location>
</feature>
<sequence length="798" mass="89023">MDGGNLITNCSTAGFDQCSSYTLCSVDNIIKATFHKSIRGQIWRVNALVLAGGVLAGVIVGIGAWGQRYRHRPTTRFIFLGATTLFLPIISSVISTIGVHPDYLIPLPSDSSGKELSALAATCRPTHSAALVVWAFLVQIVMINTSTIVSVDDREGESKGPPFELLVQGAWTLYLGGSLIKQFPNQFLLKDLLFDSVFPFALLCAKLALKYYAIEKARRSFALRRNPGLVFVYMQQIGAQEANQNREPRVAGEASPPPLLLMGEDELQVEKHPCGYVFKDGLGTRLVNNTGLVTIDMVWHMDSMLPISTPQLKDICLSYALFKLLRCQFARYKLINSGSMGTVTFFRSLLLKVGEHDRVFAVIADELSFAHDYYYSSFSTSYSKFWVPILSIFLSLWSIGYWTVFIASIISIIVAGTDIWGTKYGNHQLLCKIWCIKQSFVSGPLDTYMGKSLLDMVPLLLVLVLAVTAEVRDVASYVCSNWTKVTLICRYLHRASPQHSLFVQKWVSLLLRCTCKLMKHWDERMSQCSVLVLPRRTRPLVPFRRLLRLPDNKWKVKVPAAVKVSIINALRSLKDGRLRHGAESLRQSEVGQRFLWACNGEGTSDTILTWHIATCILEVKCPYRPDKQQGSPNSNSDHKIAATHLSRYCAYLMTWCPDLLPDNSAWSKSLYEAVKKDAECALTEIPAAGSMTPEDEYLRVVQLLSANSKHEVLKKGVKLGKQLVVEMINAEETVWKLLAHFWSEMILYVAPSDNLKEHSEAIARGGELVTLIWALLFHAGIVNSPGEDEKNAATGGVV</sequence>
<dbReference type="OrthoDB" id="693467at2759"/>
<name>A0A368PWE6_SETIT</name>
<evidence type="ECO:0000256" key="1">
    <source>
        <dbReference type="SAM" id="Phobius"/>
    </source>
</evidence>
<evidence type="ECO:0000259" key="2">
    <source>
        <dbReference type="Pfam" id="PF13968"/>
    </source>
</evidence>
<protein>
    <recommendedName>
        <fullName evidence="2">DUF4220 domain-containing protein</fullName>
    </recommendedName>
</protein>
<reference evidence="3" key="1">
    <citation type="journal article" date="2012" name="Nat. Biotechnol.">
        <title>Reference genome sequence of the model plant Setaria.</title>
        <authorList>
            <person name="Bennetzen J.L."/>
            <person name="Schmutz J."/>
            <person name="Wang H."/>
            <person name="Percifield R."/>
            <person name="Hawkins J."/>
            <person name="Pontaroli A.C."/>
            <person name="Estep M."/>
            <person name="Feng L."/>
            <person name="Vaughn J.N."/>
            <person name="Grimwood J."/>
            <person name="Jenkins J."/>
            <person name="Barry K."/>
            <person name="Lindquist E."/>
            <person name="Hellsten U."/>
            <person name="Deshpande S."/>
            <person name="Wang X."/>
            <person name="Wu X."/>
            <person name="Mitros T."/>
            <person name="Triplett J."/>
            <person name="Yang X."/>
            <person name="Ye C.Y."/>
            <person name="Mauro-Herrera M."/>
            <person name="Wang L."/>
            <person name="Li P."/>
            <person name="Sharma M."/>
            <person name="Sharma R."/>
            <person name="Ronald P.C."/>
            <person name="Panaud O."/>
            <person name="Kellogg E.A."/>
            <person name="Brutnell T.P."/>
            <person name="Doust A.N."/>
            <person name="Tuskan G.A."/>
            <person name="Rokhsar D."/>
            <person name="Devos K.M."/>
        </authorList>
    </citation>
    <scope>NUCLEOTIDE SEQUENCE [LARGE SCALE GENOMIC DNA]</scope>
    <source>
        <strain evidence="3">Yugu1</strain>
    </source>
</reference>
<dbReference type="PANTHER" id="PTHR31325">
    <property type="entry name" value="OS01G0798800 PROTEIN-RELATED"/>
    <property type="match status" value="1"/>
</dbReference>
<dbReference type="EMBL" id="CM003529">
    <property type="protein sequence ID" value="RCV10111.1"/>
    <property type="molecule type" value="Genomic_DNA"/>
</dbReference>
<gene>
    <name evidence="3" type="ORF">SETIT_2G085800v2</name>
</gene>
<reference evidence="3" key="2">
    <citation type="submission" date="2015-07" db="EMBL/GenBank/DDBJ databases">
        <authorList>
            <person name="Noorani M."/>
        </authorList>
    </citation>
    <scope>NUCLEOTIDE SEQUENCE</scope>
    <source>
        <strain evidence="3">Yugu1</strain>
    </source>
</reference>
<dbReference type="KEGG" id="sita:101772486"/>
<organism evidence="3">
    <name type="scientific">Setaria italica</name>
    <name type="common">Foxtail millet</name>
    <name type="synonym">Panicum italicum</name>
    <dbReference type="NCBI Taxonomy" id="4555"/>
    <lineage>
        <taxon>Eukaryota</taxon>
        <taxon>Viridiplantae</taxon>
        <taxon>Streptophyta</taxon>
        <taxon>Embryophyta</taxon>
        <taxon>Tracheophyta</taxon>
        <taxon>Spermatophyta</taxon>
        <taxon>Magnoliopsida</taxon>
        <taxon>Liliopsida</taxon>
        <taxon>Poales</taxon>
        <taxon>Poaceae</taxon>
        <taxon>PACMAD clade</taxon>
        <taxon>Panicoideae</taxon>
        <taxon>Panicodae</taxon>
        <taxon>Paniceae</taxon>
        <taxon>Cenchrinae</taxon>
        <taxon>Setaria</taxon>
    </lineage>
</organism>
<dbReference type="Pfam" id="PF04578">
    <property type="entry name" value="DUF594"/>
    <property type="match status" value="1"/>
</dbReference>
<dbReference type="AlphaFoldDB" id="A0A368PWE6"/>
<feature type="transmembrane region" description="Helical" evidence="1">
    <location>
        <begin position="192"/>
        <end position="209"/>
    </location>
</feature>
<dbReference type="Pfam" id="PF13968">
    <property type="entry name" value="DUF4220"/>
    <property type="match status" value="1"/>
</dbReference>
<dbReference type="InterPro" id="IPR007658">
    <property type="entry name" value="DUF594"/>
</dbReference>
<feature type="transmembrane region" description="Helical" evidence="1">
    <location>
        <begin position="42"/>
        <end position="65"/>
    </location>
</feature>
<keyword evidence="1" id="KW-1133">Transmembrane helix</keyword>
<proteinExistence type="predicted"/>
<feature type="domain" description="DUF4220" evidence="2">
    <location>
        <begin position="124"/>
        <end position="531"/>
    </location>
</feature>
<accession>A0A368PWE6</accession>
<feature type="transmembrane region" description="Helical" evidence="1">
    <location>
        <begin position="77"/>
        <end position="99"/>
    </location>
</feature>
<evidence type="ECO:0000313" key="3">
    <source>
        <dbReference type="EMBL" id="RCV10111.1"/>
    </source>
</evidence>
<dbReference type="InterPro" id="IPR025315">
    <property type="entry name" value="DUF4220"/>
</dbReference>